<feature type="compositionally biased region" description="Basic and acidic residues" evidence="3">
    <location>
        <begin position="939"/>
        <end position="954"/>
    </location>
</feature>
<organism evidence="5 6">
    <name type="scientific">Pocillopora meandrina</name>
    <dbReference type="NCBI Taxonomy" id="46732"/>
    <lineage>
        <taxon>Eukaryota</taxon>
        <taxon>Metazoa</taxon>
        <taxon>Cnidaria</taxon>
        <taxon>Anthozoa</taxon>
        <taxon>Hexacorallia</taxon>
        <taxon>Scleractinia</taxon>
        <taxon>Astrocoeniina</taxon>
        <taxon>Pocilloporidae</taxon>
        <taxon>Pocillopora</taxon>
    </lineage>
</organism>
<dbReference type="PANTHER" id="PTHR19871">
    <property type="entry name" value="BETA TRANSDUCIN-RELATED PROTEIN"/>
    <property type="match status" value="1"/>
</dbReference>
<dbReference type="InterPro" id="IPR027417">
    <property type="entry name" value="P-loop_NTPase"/>
</dbReference>
<evidence type="ECO:0000256" key="1">
    <source>
        <dbReference type="ARBA" id="ARBA00022574"/>
    </source>
</evidence>
<dbReference type="SUPFAM" id="SSF50978">
    <property type="entry name" value="WD40 repeat-like"/>
    <property type="match status" value="1"/>
</dbReference>
<dbReference type="Pfam" id="PF13271">
    <property type="entry name" value="DUF4062"/>
    <property type="match status" value="1"/>
</dbReference>
<dbReference type="Gene3D" id="1.25.40.370">
    <property type="match status" value="2"/>
</dbReference>
<feature type="domain" description="NACHT" evidence="4">
    <location>
        <begin position="1413"/>
        <end position="1546"/>
    </location>
</feature>
<dbReference type="InterPro" id="IPR036322">
    <property type="entry name" value="WD40_repeat_dom_sf"/>
</dbReference>
<dbReference type="Proteomes" id="UP001159428">
    <property type="component" value="Unassembled WGS sequence"/>
</dbReference>
<evidence type="ECO:0000313" key="6">
    <source>
        <dbReference type="Proteomes" id="UP001159428"/>
    </source>
</evidence>
<dbReference type="InterPro" id="IPR052752">
    <property type="entry name" value="NACHT-WD_repeat"/>
</dbReference>
<feature type="region of interest" description="Disordered" evidence="3">
    <location>
        <begin position="2622"/>
        <end position="2658"/>
    </location>
</feature>
<keyword evidence="1" id="KW-0853">WD repeat</keyword>
<dbReference type="SMART" id="SM00320">
    <property type="entry name" value="WD40"/>
    <property type="match status" value="6"/>
</dbReference>
<evidence type="ECO:0000256" key="2">
    <source>
        <dbReference type="ARBA" id="ARBA00022737"/>
    </source>
</evidence>
<keyword evidence="6" id="KW-1185">Reference proteome</keyword>
<accession>A0AAU9WU12</accession>
<gene>
    <name evidence="5" type="ORF">PMEA_00012300</name>
</gene>
<protein>
    <recommendedName>
        <fullName evidence="4">NACHT domain-containing protein</fullName>
    </recommendedName>
</protein>
<dbReference type="SUPFAM" id="SSF50998">
    <property type="entry name" value="Quinoprotein alcohol dehydrogenase-like"/>
    <property type="match status" value="2"/>
</dbReference>
<feature type="region of interest" description="Disordered" evidence="3">
    <location>
        <begin position="922"/>
        <end position="1013"/>
    </location>
</feature>
<dbReference type="InterPro" id="IPR025139">
    <property type="entry name" value="DUF4062"/>
</dbReference>
<feature type="compositionally biased region" description="Acidic residues" evidence="3">
    <location>
        <begin position="998"/>
        <end position="1011"/>
    </location>
</feature>
<name>A0AAU9WU12_9CNID</name>
<dbReference type="Pfam" id="PF24883">
    <property type="entry name" value="NPHP3_N"/>
    <property type="match status" value="1"/>
</dbReference>
<dbReference type="Gene3D" id="2.130.10.10">
    <property type="entry name" value="YVTN repeat-like/Quinoprotein amine dehydrogenase"/>
    <property type="match status" value="5"/>
</dbReference>
<dbReference type="PANTHER" id="PTHR19871:SF14">
    <property type="entry name" value="DUF4062 DOMAIN-CONTAINING PROTEIN"/>
    <property type="match status" value="1"/>
</dbReference>
<dbReference type="InterPro" id="IPR015943">
    <property type="entry name" value="WD40/YVTN_repeat-like_dom_sf"/>
</dbReference>
<dbReference type="InterPro" id="IPR011047">
    <property type="entry name" value="Quinoprotein_ADH-like_sf"/>
</dbReference>
<reference evidence="5 6" key="1">
    <citation type="submission" date="2022-05" db="EMBL/GenBank/DDBJ databases">
        <authorList>
            <consortium name="Genoscope - CEA"/>
            <person name="William W."/>
        </authorList>
    </citation>
    <scope>NUCLEOTIDE SEQUENCE [LARGE SCALE GENOMIC DNA]</scope>
</reference>
<dbReference type="InterPro" id="IPR003593">
    <property type="entry name" value="AAA+_ATPase"/>
</dbReference>
<comment type="caution">
    <text evidence="5">The sequence shown here is derived from an EMBL/GenBank/DDBJ whole genome shotgun (WGS) entry which is preliminary data.</text>
</comment>
<dbReference type="InterPro" id="IPR056884">
    <property type="entry name" value="NPHP3-like_N"/>
</dbReference>
<dbReference type="SMART" id="SM00382">
    <property type="entry name" value="AAA"/>
    <property type="match status" value="1"/>
</dbReference>
<dbReference type="InterPro" id="IPR011044">
    <property type="entry name" value="Quino_amine_DH_bsu"/>
</dbReference>
<dbReference type="Pfam" id="PF25469">
    <property type="entry name" value="WHD_NWD1"/>
    <property type="match status" value="1"/>
</dbReference>
<dbReference type="InterPro" id="IPR007111">
    <property type="entry name" value="NACHT_NTPase"/>
</dbReference>
<dbReference type="InterPro" id="IPR001680">
    <property type="entry name" value="WD40_rpt"/>
</dbReference>
<keyword evidence="2" id="KW-0677">Repeat</keyword>
<dbReference type="SUPFAM" id="SSF52540">
    <property type="entry name" value="P-loop containing nucleoside triphosphate hydrolases"/>
    <property type="match status" value="1"/>
</dbReference>
<evidence type="ECO:0000256" key="3">
    <source>
        <dbReference type="SAM" id="MobiDB-lite"/>
    </source>
</evidence>
<evidence type="ECO:0000259" key="4">
    <source>
        <dbReference type="PROSITE" id="PS50837"/>
    </source>
</evidence>
<dbReference type="EMBL" id="CALNXJ010000021">
    <property type="protein sequence ID" value="CAH3125833.1"/>
    <property type="molecule type" value="Genomic_DNA"/>
</dbReference>
<dbReference type="InterPro" id="IPR057588">
    <property type="entry name" value="NWD1/2-like_WH"/>
</dbReference>
<sequence length="2658" mass="299445">MFSNDEEKKTVFNLRKLNELPYHLLQAGNLENLKKHTLCNFEFLLAKLRATSLESILNDFTASLLLHPDDEDLVALEKTLQLSSAALKADANQLAPQLLGRLIPQHNQAELTGISLLLQQTYSSSVPCLIPSDKCLTSPGGPLISSMKIPGKSVFKCCGFSCDGKTAYITSSFSQPLHIQISSVNLLNGKTFRRVTLPGSLGVGVVWVVQGSSINEDLLLLVGSTDIFLIKPSTGQVLQKLAALVKERMYNPMPPVSFVDNETSVIAITDKDIKIWTAEDGKVAHKIDIGKIPTDEEYGTIGASGCHAVFSLHGSRSFTVLNCKTGEKVREVNVFSGAGACFVGEIKVTSKEQVVVTSSEKNGLRLFDLHTGDFIREISQFKINKGLLRTHITADGTKAVSVADYEILVTNLEDGIVCKTLKSKSFGTLIIHVNFFTNDGKLAISLAQDDVIRIYNLQQALREGTEDVSKPSSYNKAVSSIDSINYLNTGTDARHVIATATVNNSNQIAIWDTLTGVMVRALKVFQELPPTTIRIYGASRAVGYIHDQEYLHFRVFDLKEGKVERNLQGKASKRTEAFGFIDENHIIAFSRGRRNLKVWSINDGKLTKQFKFGQKHRFEDMLISRSGRVVVCSQICPTVSYEEGTLPLFALNTQSGEYKVLEIENTQLMLWNGCLSDDGSYLVSLSKDFKALLWDFTNGTLKGNLVANEENPTAICTAISTASKVVLTGQGDGGITVWDIGNGRVRSTMECATVDSLFVAQDGKVAFSNYRYTNSNIDAWDLETGSKLATFTSDWKPERITISGNRLVVAKADKPELLMFRTHIPRSSEGTKPVDSPFKDCPLESVLQADQDLVHAREGDEDEDSEDDFDKTDFQKTEFTRKAVHAKPNVIIGGGSSVFASKRVFISEKRLSRTMGVLLSKKKNKERHGFQVTEDDDSESQRSSEDEREPKSDDDHSDNEEKDESKSDQEESASEDNEDKKSRSSSSASSEKSKSSQEDEGVEEEKDEEVEVKEGSLKDVVLARTEVNLSYEKKVEKALVGDMDFEYPEQAKIVRIFTSSTFTDTSVERNTLMERVYPRLKSYCQERGHDFQVVDMRWGVRDESTDDHMTTELCMRELRACQKLSTGPNFITFLGQKYGYRPFPTKIVASEFEKLLGAVENQDDVALLKHWFWRDDNAVPAQYLLQPITSLLPHYRDYANEELRKKASADWWTAFERMQVVLREAADKALDEKSERHKYHMSVTEDEIRRGIIDASHPSSHCFWFKRVITNLHDKIESKSAGKFIDKTWGANSSVDETAQKLLNVLRENDLPQALSSANIVNYDIKWSEDGVDPSTSEEHFQYIEKLCKDFYDTLTQMIDKGIKEKETSGARDSFAEEVFQHGSFCQKKCKSFHGRKEFLEASKNVLVNHENQAVVLHGESGCGKTSIMAKIVSEVKQWLEDDSAIVVLRFIGTTPESSGIRPLLRSICVQLCRATDQNTTDIPEDIKSLKDYFQECLKKSAENHPVVLVLDSLDQLSIDDGGRQMDWYPRQLPSDVYAILSTLPGEEYQALPSLRTILPSECFLEVPKIPLNEADVILDNWLRAGNRAILPKQKTYVMESFQKCPLPLYLKLAFDEALRWNSYTPFSELCLEPSVREIIDDMFSRVERRHGKVLVSHALAYITASKNGLTETELEDLLSLDEEVLNDVYQYWTPPVRRLPPLLWIRIRSDIGDYLIERGADGTRVVFWYHRQFIEAARERYLAGDQATKIHAIMSEYFLGRWSGGIKKPFLNKESKEMFMDRLVPKQPLMFDSSDDNEIFNLRKLSELPFHLFHSGNLEQMKQECLCNFEFLLAKLRGTSLQVLMSDFSSFLDAKPEDNDVDLLHECLQLSAYSLSQNGNQLPTQLIGRMYNFLERQEQYPDVHKVLKQALNSSTACFLPNRKCLTAPGGALRSSIGLTQSGSDVISMAKDNRTIAVSSQTSDGLVVRIIDYVSNKEVRKFTLQQPVEMYSTNFNQISQKNPDLLLLAGSHKIFLLNTLSGQIVQEFQVSDDDWFSYNPYAPISFADDENLLVAICPDSLRVWQVENGTLLHTLPLKGVNTEDEIGAIDARGSFAVYNVRGTNTVHFIDLKIGREVRKITISYPKSKGSSEKVFVKEIKITSLDQVAVIPSSFDSLRLYDLSANLIRELTNFKMQEGLHRMQITDDGTKVVTADMYEICILNLETNEMERCLRSPIFRMRVYTRDGIHILAVGQDNILRVYDKSREEDDENQKDTALSTIQGNTIADQLTAISPSFDQRHVLTSAVIQLRNELAVWDGLTGKRVRRLMNLTVFPNPIRMFTATRAVGFIYDQEIPHYKVFNFAEGKIERNLEGKACKRMNAFGFIDQRRMISFSRGRRFVKVWDVDSGKVLKVVKFKEKQRFEDLLISNNGKKAVCSLASQMTQHRDKELRLTVIDTTSFSSKNLMYKGEQLSLFNARISDDGNYLVSLVQYSQPLLWNLQTGQLIQKLFDPDAYETASTVAISGASMTAITGTGDQKIKIWSIESGEVLRCIDTSPVLELFISPDGEVIISKSQETNGFDAWETKTEKKLGSFTTDGFPNHAKSFGDRLALGLGENPNLMILHLHRPALKNRMEEENLQSPYDGLPVEATVENFQEKPTRDDGIDDDKDNDNSSIA</sequence>
<dbReference type="PROSITE" id="PS50837">
    <property type="entry name" value="NACHT"/>
    <property type="match status" value="1"/>
</dbReference>
<dbReference type="SUPFAM" id="SSF50969">
    <property type="entry name" value="YVTN repeat-like/Quinoprotein amine dehydrogenase"/>
    <property type="match status" value="1"/>
</dbReference>
<evidence type="ECO:0000313" key="5">
    <source>
        <dbReference type="EMBL" id="CAH3125833.1"/>
    </source>
</evidence>
<dbReference type="Gene3D" id="3.40.50.300">
    <property type="entry name" value="P-loop containing nucleotide triphosphate hydrolases"/>
    <property type="match status" value="1"/>
</dbReference>
<proteinExistence type="predicted"/>